<proteinExistence type="predicted"/>
<evidence type="ECO:0000313" key="3">
    <source>
        <dbReference type="Proteomes" id="UP001549366"/>
    </source>
</evidence>
<evidence type="ECO:0000313" key="2">
    <source>
        <dbReference type="EMBL" id="MET4756774.1"/>
    </source>
</evidence>
<evidence type="ECO:0000256" key="1">
    <source>
        <dbReference type="SAM" id="Phobius"/>
    </source>
</evidence>
<evidence type="ECO:0008006" key="4">
    <source>
        <dbReference type="Google" id="ProtNLM"/>
    </source>
</evidence>
<comment type="caution">
    <text evidence="2">The sequence shown here is derived from an EMBL/GenBank/DDBJ whole genome shotgun (WGS) entry which is preliminary data.</text>
</comment>
<dbReference type="RefSeq" id="WP_354011082.1">
    <property type="nucleotide sequence ID" value="NZ_JBEWTA010000001.1"/>
</dbReference>
<accession>A0ABV2SG77</accession>
<keyword evidence="1" id="KW-1133">Transmembrane helix</keyword>
<feature type="transmembrane region" description="Helical" evidence="1">
    <location>
        <begin position="21"/>
        <end position="41"/>
    </location>
</feature>
<keyword evidence="3" id="KW-1185">Reference proteome</keyword>
<protein>
    <recommendedName>
        <fullName evidence="4">Spore coat protein U domain-containing protein</fullName>
    </recommendedName>
</protein>
<keyword evidence="1" id="KW-0472">Membrane</keyword>
<dbReference type="EMBL" id="JBEWTB010000002">
    <property type="protein sequence ID" value="MET4756774.1"/>
    <property type="molecule type" value="Genomic_DNA"/>
</dbReference>
<keyword evidence="1" id="KW-0812">Transmembrane</keyword>
<dbReference type="Proteomes" id="UP001549366">
    <property type="component" value="Unassembled WGS sequence"/>
</dbReference>
<name>A0ABV2SG77_9GAMM</name>
<reference evidence="2 3" key="1">
    <citation type="submission" date="2024-06" db="EMBL/GenBank/DDBJ databases">
        <title>Genomic Encyclopedia of Type Strains, Phase V (KMG-V): Genome sequencing to study the core and pangenomes of soil and plant-associated prokaryotes.</title>
        <authorList>
            <person name="Whitman W."/>
        </authorList>
    </citation>
    <scope>NUCLEOTIDE SEQUENCE [LARGE SCALE GENOMIC DNA]</scope>
    <source>
        <strain evidence="2 3">NE40</strain>
    </source>
</reference>
<organism evidence="2 3">
    <name type="scientific">Endozoicomonas lisbonensis</name>
    <dbReference type="NCBI Taxonomy" id="3120522"/>
    <lineage>
        <taxon>Bacteria</taxon>
        <taxon>Pseudomonadati</taxon>
        <taxon>Pseudomonadota</taxon>
        <taxon>Gammaproteobacteria</taxon>
        <taxon>Oceanospirillales</taxon>
        <taxon>Endozoicomonadaceae</taxon>
        <taxon>Endozoicomonas</taxon>
    </lineage>
</organism>
<sequence length="368" mass="41233">MKLNNQCNKTQNTLKRVTIFAWFYNLRFCYFILLLLPSLSFSGGGEPGFCWAVAGENTCNFPNKDLDRYDDSVEADVSYPINGDQSFRSSPRFQFRSGCHSNSNNNCDVGWKLDFVEFQKDGIPVEKGDFNDGNHYVLNTEFSIPEFGHDNNNFQWPIDNEINGDAEDLNPNGMSGDMFLNLTIKERVLKSLSAGEHVFTVVLKGYDSDEKSVKYLYYNFNITASGNKQVRISGLDDYSLGLFPGHLPYDSKNFCIHASGDGLFTIRAEGGDKRTSNFELSSTANNQKSTIPYLPMFGVGNDVPERSLLEMNSQTEDETFVGHEEDYCGGLGNTNMTLAIRLNATFQQLSQKPAGNYTDTLTLVVEAK</sequence>
<gene>
    <name evidence="2" type="ORF">V5J35_001966</name>
</gene>